<comment type="subcellular location">
    <subcellularLocation>
        <location evidence="1">Peroxisome membrane</location>
        <topology evidence="1">Multi-pass membrane protein</topology>
    </subcellularLocation>
</comment>
<dbReference type="SMART" id="SM00184">
    <property type="entry name" value="RING"/>
    <property type="match status" value="1"/>
</dbReference>
<evidence type="ECO:0000256" key="5">
    <source>
        <dbReference type="ARBA" id="ARBA00022679"/>
    </source>
</evidence>
<evidence type="ECO:0000256" key="12">
    <source>
        <dbReference type="ARBA" id="ARBA00022989"/>
    </source>
</evidence>
<keyword evidence="12" id="KW-1133">Transmembrane helix</keyword>
<keyword evidence="6" id="KW-0812">Transmembrane</keyword>
<evidence type="ECO:0000256" key="3">
    <source>
        <dbReference type="ARBA" id="ARBA00008704"/>
    </source>
</evidence>
<feature type="domain" description="RING-type" evidence="18">
    <location>
        <begin position="284"/>
        <end position="349"/>
    </location>
</feature>
<dbReference type="GO" id="GO:0005778">
    <property type="term" value="C:peroxisomal membrane"/>
    <property type="evidence" value="ECO:0007669"/>
    <property type="project" value="UniProtKB-SubCell"/>
</dbReference>
<evidence type="ECO:0000256" key="17">
    <source>
        <dbReference type="ARBA" id="ARBA00034523"/>
    </source>
</evidence>
<dbReference type="GO" id="GO:0061630">
    <property type="term" value="F:ubiquitin protein ligase activity"/>
    <property type="evidence" value="ECO:0007669"/>
    <property type="project" value="UniProtKB-EC"/>
</dbReference>
<dbReference type="PROSITE" id="PS00518">
    <property type="entry name" value="ZF_RING_1"/>
    <property type="match status" value="1"/>
</dbReference>
<evidence type="ECO:0000259" key="18">
    <source>
        <dbReference type="SMART" id="SM00184"/>
    </source>
</evidence>
<evidence type="ECO:0000256" key="15">
    <source>
        <dbReference type="ARBA" id="ARBA00032511"/>
    </source>
</evidence>
<keyword evidence="7" id="KW-0479">Metal-binding</keyword>
<evidence type="ECO:0000256" key="13">
    <source>
        <dbReference type="ARBA" id="ARBA00023136"/>
    </source>
</evidence>
<keyword evidence="8" id="KW-0863">Zinc-finger</keyword>
<keyword evidence="11" id="KW-0653">Protein transport</keyword>
<evidence type="ECO:0000256" key="1">
    <source>
        <dbReference type="ARBA" id="ARBA00004585"/>
    </source>
</evidence>
<evidence type="ECO:0000256" key="11">
    <source>
        <dbReference type="ARBA" id="ARBA00022927"/>
    </source>
</evidence>
<comment type="pathway">
    <text evidence="2">Protein modification; protein ubiquitination.</text>
</comment>
<dbReference type="PANTHER" id="PTHR48178:SF1">
    <property type="entry name" value="PEROXISOME BIOGENESIS FACTOR 2"/>
    <property type="match status" value="1"/>
</dbReference>
<evidence type="ECO:0000313" key="19">
    <source>
        <dbReference type="EMBL" id="KAJ2672274.1"/>
    </source>
</evidence>
<dbReference type="AlphaFoldDB" id="A0A9W8G3Q1"/>
<name>A0A9W8G3Q1_9FUNG</name>
<dbReference type="Proteomes" id="UP001151518">
    <property type="component" value="Unassembled WGS sequence"/>
</dbReference>
<dbReference type="GO" id="GO:0016567">
    <property type="term" value="P:protein ubiquitination"/>
    <property type="evidence" value="ECO:0007669"/>
    <property type="project" value="UniProtKB-ARBA"/>
</dbReference>
<evidence type="ECO:0000256" key="6">
    <source>
        <dbReference type="ARBA" id="ARBA00022692"/>
    </source>
</evidence>
<evidence type="ECO:0000256" key="4">
    <source>
        <dbReference type="ARBA" id="ARBA00022448"/>
    </source>
</evidence>
<evidence type="ECO:0000256" key="7">
    <source>
        <dbReference type="ARBA" id="ARBA00022723"/>
    </source>
</evidence>
<evidence type="ECO:0000256" key="9">
    <source>
        <dbReference type="ARBA" id="ARBA00022786"/>
    </source>
</evidence>
<dbReference type="SUPFAM" id="SSF57850">
    <property type="entry name" value="RING/U-box"/>
    <property type="match status" value="1"/>
</dbReference>
<keyword evidence="4" id="KW-0813">Transport</keyword>
<keyword evidence="13" id="KW-0472">Membrane</keyword>
<evidence type="ECO:0000256" key="8">
    <source>
        <dbReference type="ARBA" id="ARBA00022771"/>
    </source>
</evidence>
<dbReference type="GO" id="GO:0016562">
    <property type="term" value="P:protein import into peroxisome matrix, receptor recycling"/>
    <property type="evidence" value="ECO:0007669"/>
    <property type="project" value="UniProtKB-ARBA"/>
</dbReference>
<organism evidence="19 20">
    <name type="scientific">Coemansia spiralis</name>
    <dbReference type="NCBI Taxonomy" id="417178"/>
    <lineage>
        <taxon>Eukaryota</taxon>
        <taxon>Fungi</taxon>
        <taxon>Fungi incertae sedis</taxon>
        <taxon>Zoopagomycota</taxon>
        <taxon>Kickxellomycotina</taxon>
        <taxon>Kickxellomycetes</taxon>
        <taxon>Kickxellales</taxon>
        <taxon>Kickxellaceae</taxon>
        <taxon>Coemansia</taxon>
    </lineage>
</organism>
<keyword evidence="14" id="KW-0576">Peroxisome</keyword>
<reference evidence="19" key="1">
    <citation type="submission" date="2022-07" db="EMBL/GenBank/DDBJ databases">
        <title>Phylogenomic reconstructions and comparative analyses of Kickxellomycotina fungi.</title>
        <authorList>
            <person name="Reynolds N.K."/>
            <person name="Stajich J.E."/>
            <person name="Barry K."/>
            <person name="Grigoriev I.V."/>
            <person name="Crous P."/>
            <person name="Smith M.E."/>
        </authorList>
    </citation>
    <scope>NUCLEOTIDE SEQUENCE</scope>
    <source>
        <strain evidence="19">NRRL 3115</strain>
    </source>
</reference>
<evidence type="ECO:0000256" key="16">
    <source>
        <dbReference type="ARBA" id="ARBA00034438"/>
    </source>
</evidence>
<dbReference type="InterPro" id="IPR025654">
    <property type="entry name" value="PEX2/10"/>
</dbReference>
<evidence type="ECO:0000256" key="10">
    <source>
        <dbReference type="ARBA" id="ARBA00022833"/>
    </source>
</evidence>
<comment type="similarity">
    <text evidence="3">Belongs to the pex2/pex10/pex12 family.</text>
</comment>
<keyword evidence="10" id="KW-0862">Zinc</keyword>
<evidence type="ECO:0000313" key="20">
    <source>
        <dbReference type="Proteomes" id="UP001151518"/>
    </source>
</evidence>
<comment type="catalytic activity">
    <reaction evidence="16">
        <text>[E2 ubiquitin-conjugating enzyme]-S-ubiquitinyl-L-cysteine + [acceptor protein]-L-cysteine = [E2 ubiquitin-conjugating enzyme]-L-cysteine + [acceptor protein]-S-ubiquitinyl-L-cysteine.</text>
        <dbReference type="EC" id="2.3.2.36"/>
    </reaction>
</comment>
<gene>
    <name evidence="19" type="primary">PEX2</name>
    <name evidence="19" type="ORF">GGI25_005201</name>
</gene>
<dbReference type="GO" id="GO:0008270">
    <property type="term" value="F:zinc ion binding"/>
    <property type="evidence" value="ECO:0007669"/>
    <property type="project" value="UniProtKB-KW"/>
</dbReference>
<accession>A0A9W8G3Q1</accession>
<dbReference type="InterPro" id="IPR017907">
    <property type="entry name" value="Znf_RING_CS"/>
</dbReference>
<dbReference type="InterPro" id="IPR006845">
    <property type="entry name" value="Pex_N"/>
</dbReference>
<comment type="caution">
    <text evidence="19">The sequence shown here is derived from an EMBL/GenBank/DDBJ whole genome shotgun (WGS) entry which is preliminary data.</text>
</comment>
<proteinExistence type="inferred from homology"/>
<keyword evidence="9" id="KW-0833">Ubl conjugation pathway</keyword>
<dbReference type="EMBL" id="JANBTW010000086">
    <property type="protein sequence ID" value="KAJ2672274.1"/>
    <property type="molecule type" value="Genomic_DNA"/>
</dbReference>
<protein>
    <recommendedName>
        <fullName evidence="17">RING-type E3 ubiquitin transferase (cysteine targeting)</fullName>
        <ecNumber evidence="17">2.3.2.36</ecNumber>
    </recommendedName>
    <alternativeName>
        <fullName evidence="15">Peroxin-2</fullName>
    </alternativeName>
</protein>
<keyword evidence="5" id="KW-0808">Transferase</keyword>
<dbReference type="InterPro" id="IPR001841">
    <property type="entry name" value="Znf_RING"/>
</dbReference>
<dbReference type="EC" id="2.3.2.36" evidence="17"/>
<dbReference type="OrthoDB" id="1701437at2759"/>
<evidence type="ECO:0000256" key="2">
    <source>
        <dbReference type="ARBA" id="ARBA00004906"/>
    </source>
</evidence>
<evidence type="ECO:0000256" key="14">
    <source>
        <dbReference type="ARBA" id="ARBA00023140"/>
    </source>
</evidence>
<sequence length="371" mass="40962">MMSETPRVTLPPQQAPQQPWKHAWSQTISRIQDNLGQSRLTGNAVVPRNARVNKLDSELLDAELTGMIREPIAKAMSLLDSRFVDRHHLEIDAAIKAVLFWLSVASPQRRATYGQSLQNLAYASTGRGFARRIRLLGILSIGGGYLWARLLNTMSTGGWANQPLHSVRSILWRLAQRIERIVKVAALFNFVAFIATGQYRSLVERALGLRLVSARPQLSHSVSFEFLNRQLVWHAFTEFVMFALPLVNPAKARAWAVRKIRAVLRLPAATGIDPAIAALPDHICAICFASSSATRSSADADSGAVTDDPEAQNCSAINPYATGCGHRYCYVCIKTRVMAEGDECTCLRCGKQVDHIYQFTETATVTSQGLC</sequence>
<dbReference type="PANTHER" id="PTHR48178">
    <property type="entry name" value="PEROXISOME BIOGENESIS FACTOR 2"/>
    <property type="match status" value="1"/>
</dbReference>
<dbReference type="Pfam" id="PF04757">
    <property type="entry name" value="Pex2_Pex12"/>
    <property type="match status" value="1"/>
</dbReference>